<gene>
    <name evidence="2" type="ORF">PBY51_022749</name>
</gene>
<evidence type="ECO:0000256" key="1">
    <source>
        <dbReference type="SAM" id="MobiDB-lite"/>
    </source>
</evidence>
<evidence type="ECO:0000313" key="2">
    <source>
        <dbReference type="EMBL" id="KAK5861343.1"/>
    </source>
</evidence>
<reference evidence="2 3" key="2">
    <citation type="journal article" date="2023" name="Mol. Biol. Evol.">
        <title>Genomics of Secondarily Temperate Adaptation in the Only Non-Antarctic Icefish.</title>
        <authorList>
            <person name="Rivera-Colon A.G."/>
            <person name="Rayamajhi N."/>
            <person name="Minhas B.F."/>
            <person name="Madrigal G."/>
            <person name="Bilyk K.T."/>
            <person name="Yoon V."/>
            <person name="Hune M."/>
            <person name="Gregory S."/>
            <person name="Cheng C.H.C."/>
            <person name="Catchen J.M."/>
        </authorList>
    </citation>
    <scope>NUCLEOTIDE SEQUENCE [LARGE SCALE GENOMIC DNA]</scope>
    <source>
        <strain evidence="2">JMC-PN-2008</strain>
    </source>
</reference>
<organism evidence="2 3">
    <name type="scientific">Eleginops maclovinus</name>
    <name type="common">Patagonian blennie</name>
    <name type="synonym">Eleginus maclovinus</name>
    <dbReference type="NCBI Taxonomy" id="56733"/>
    <lineage>
        <taxon>Eukaryota</taxon>
        <taxon>Metazoa</taxon>
        <taxon>Chordata</taxon>
        <taxon>Craniata</taxon>
        <taxon>Vertebrata</taxon>
        <taxon>Euteleostomi</taxon>
        <taxon>Actinopterygii</taxon>
        <taxon>Neopterygii</taxon>
        <taxon>Teleostei</taxon>
        <taxon>Neoteleostei</taxon>
        <taxon>Acanthomorphata</taxon>
        <taxon>Eupercaria</taxon>
        <taxon>Perciformes</taxon>
        <taxon>Notothenioidei</taxon>
        <taxon>Eleginopidae</taxon>
        <taxon>Eleginops</taxon>
    </lineage>
</organism>
<proteinExistence type="predicted"/>
<protein>
    <submittedName>
        <fullName evidence="2">Uncharacterized protein</fullName>
    </submittedName>
</protein>
<comment type="caution">
    <text evidence="2">The sequence shown here is derived from an EMBL/GenBank/DDBJ whole genome shotgun (WGS) entry which is preliminary data.</text>
</comment>
<dbReference type="AlphaFoldDB" id="A0AAN8AIM0"/>
<keyword evidence="3" id="KW-1185">Reference proteome</keyword>
<reference evidence="2 3" key="1">
    <citation type="journal article" date="2023" name="Genes (Basel)">
        <title>Chromosome-Level Genome Assembly and Circadian Gene Repertoire of the Patagonia Blennie Eleginops maclovinus-The Closest Ancestral Proxy of Antarctic Cryonotothenioids.</title>
        <authorList>
            <person name="Cheng C.C."/>
            <person name="Rivera-Colon A.G."/>
            <person name="Minhas B.F."/>
            <person name="Wilson L."/>
            <person name="Rayamajhi N."/>
            <person name="Vargas-Chacoff L."/>
            <person name="Catchen J.M."/>
        </authorList>
    </citation>
    <scope>NUCLEOTIDE SEQUENCE [LARGE SCALE GENOMIC DNA]</scope>
    <source>
        <strain evidence="2">JMC-PN-2008</strain>
    </source>
</reference>
<accession>A0AAN8AIM0</accession>
<evidence type="ECO:0000313" key="3">
    <source>
        <dbReference type="Proteomes" id="UP001346869"/>
    </source>
</evidence>
<feature type="region of interest" description="Disordered" evidence="1">
    <location>
        <begin position="37"/>
        <end position="87"/>
    </location>
</feature>
<dbReference type="EMBL" id="JAUZQC010000013">
    <property type="protein sequence ID" value="KAK5861343.1"/>
    <property type="molecule type" value="Genomic_DNA"/>
</dbReference>
<dbReference type="Proteomes" id="UP001346869">
    <property type="component" value="Unassembled WGS sequence"/>
</dbReference>
<sequence>MLIYYSAHSLSVQDRWDGGDAEWEAWEEPLTLFPSPSAVPTTCHTHHGPDPSSALTEAHLPSSPSKTTRSAPLPAVANSLHQQPTDA</sequence>
<name>A0AAN8AIM0_ELEMC</name>